<dbReference type="Pfam" id="PF00188">
    <property type="entry name" value="CAP"/>
    <property type="match status" value="1"/>
</dbReference>
<feature type="transmembrane region" description="Helical" evidence="2">
    <location>
        <begin position="289"/>
        <end position="309"/>
    </location>
</feature>
<evidence type="ECO:0000259" key="3">
    <source>
        <dbReference type="Pfam" id="PF00188"/>
    </source>
</evidence>
<dbReference type="EMBL" id="MHCX01000040">
    <property type="protein sequence ID" value="OGY28870.1"/>
    <property type="molecule type" value="Genomic_DNA"/>
</dbReference>
<feature type="compositionally biased region" description="Polar residues" evidence="1">
    <location>
        <begin position="189"/>
        <end position="212"/>
    </location>
</feature>
<name>A0A1G1WND5_9BACT</name>
<feature type="region of interest" description="Disordered" evidence="1">
    <location>
        <begin position="174"/>
        <end position="212"/>
    </location>
</feature>
<proteinExistence type="predicted"/>
<feature type="domain" description="SCP" evidence="3">
    <location>
        <begin position="48"/>
        <end position="163"/>
    </location>
</feature>
<keyword evidence="2" id="KW-0812">Transmembrane</keyword>
<dbReference type="SUPFAM" id="SSF55797">
    <property type="entry name" value="PR-1-like"/>
    <property type="match status" value="1"/>
</dbReference>
<feature type="transmembrane region" description="Helical" evidence="2">
    <location>
        <begin position="265"/>
        <end position="282"/>
    </location>
</feature>
<dbReference type="CDD" id="cd05379">
    <property type="entry name" value="CAP_bacterial"/>
    <property type="match status" value="1"/>
</dbReference>
<organism evidence="4 5">
    <name type="scientific">Candidatus Woykebacteria bacterium RIFCSPHIGHO2_02_FULL_43_16b</name>
    <dbReference type="NCBI Taxonomy" id="1802601"/>
    <lineage>
        <taxon>Bacteria</taxon>
        <taxon>Candidatus Woykeibacteriota</taxon>
    </lineage>
</organism>
<feature type="compositionally biased region" description="Low complexity" evidence="1">
    <location>
        <begin position="174"/>
        <end position="188"/>
    </location>
</feature>
<accession>A0A1G1WND5</accession>
<evidence type="ECO:0000256" key="2">
    <source>
        <dbReference type="SAM" id="Phobius"/>
    </source>
</evidence>
<dbReference type="Gene3D" id="3.40.33.10">
    <property type="entry name" value="CAP"/>
    <property type="match status" value="1"/>
</dbReference>
<keyword evidence="2" id="KW-1133">Transmembrane helix</keyword>
<dbReference type="InterPro" id="IPR035940">
    <property type="entry name" value="CAP_sf"/>
</dbReference>
<protein>
    <recommendedName>
        <fullName evidence="3">SCP domain-containing protein</fullName>
    </recommendedName>
</protein>
<evidence type="ECO:0000313" key="4">
    <source>
        <dbReference type="EMBL" id="OGY28870.1"/>
    </source>
</evidence>
<dbReference type="AlphaFoldDB" id="A0A1G1WND5"/>
<keyword evidence="2" id="KW-0472">Membrane</keyword>
<dbReference type="PANTHER" id="PTHR31157:SF1">
    <property type="entry name" value="SCP DOMAIN-CONTAINING PROTEIN"/>
    <property type="match status" value="1"/>
</dbReference>
<dbReference type="PANTHER" id="PTHR31157">
    <property type="entry name" value="SCP DOMAIN-CONTAINING PROTEIN"/>
    <property type="match status" value="1"/>
</dbReference>
<dbReference type="InterPro" id="IPR014044">
    <property type="entry name" value="CAP_dom"/>
</dbReference>
<reference evidence="4 5" key="1">
    <citation type="journal article" date="2016" name="Nat. Commun.">
        <title>Thousands of microbial genomes shed light on interconnected biogeochemical processes in an aquifer system.</title>
        <authorList>
            <person name="Anantharaman K."/>
            <person name="Brown C.T."/>
            <person name="Hug L.A."/>
            <person name="Sharon I."/>
            <person name="Castelle C.J."/>
            <person name="Probst A.J."/>
            <person name="Thomas B.C."/>
            <person name="Singh A."/>
            <person name="Wilkins M.J."/>
            <person name="Karaoz U."/>
            <person name="Brodie E.L."/>
            <person name="Williams K.H."/>
            <person name="Hubbard S.S."/>
            <person name="Banfield J.F."/>
        </authorList>
    </citation>
    <scope>NUCLEOTIDE SEQUENCE [LARGE SCALE GENOMIC DNA]</scope>
</reference>
<gene>
    <name evidence="4" type="ORF">A3J50_03095</name>
</gene>
<evidence type="ECO:0000256" key="1">
    <source>
        <dbReference type="SAM" id="MobiDB-lite"/>
    </source>
</evidence>
<dbReference type="Proteomes" id="UP000177821">
    <property type="component" value="Unassembled WGS sequence"/>
</dbReference>
<sequence length="318" mass="34562">MSGSWKNKFIVYHLIALIFVKAVFSYSGLQFANLLDGVSIFSKEEIVDQTNTFRKTLGLDELKENPILDLAAAQKLEDMKYNNYFAHTSPGGISPWHWIDVNKYNYSYAGENLAIGFITAKDTVNAWVNSPTHKANLTNSKYQEIGVAVAPAKIENSEGFLVVQLFGTPKPTKTLATTTQTNKKITSPSPTVATNSPQPASTLTPTPKTASSPQLLPATTLVPAPISQTEKPGEDLKQIVSAIPVETNITSPTLAKFGDILNTSLILYALLAFIFSLVILIFRQINRGLVLRAVSAAVFLLLAVSVPLLEVTKVALIL</sequence>
<evidence type="ECO:0000313" key="5">
    <source>
        <dbReference type="Proteomes" id="UP000177821"/>
    </source>
</evidence>
<comment type="caution">
    <text evidence="4">The sequence shown here is derived from an EMBL/GenBank/DDBJ whole genome shotgun (WGS) entry which is preliminary data.</text>
</comment>